<reference evidence="7 8" key="1">
    <citation type="submission" date="2019-05" db="EMBL/GenBank/DDBJ databases">
        <title>We sequenced the genome of Paenibacillus hemerocallicola KCTC 33185 for further insight into its adaptation and study the phylogeny of Paenibacillus.</title>
        <authorList>
            <person name="Narsing Rao M.P."/>
        </authorList>
    </citation>
    <scope>NUCLEOTIDE SEQUENCE [LARGE SCALE GENOMIC DNA]</scope>
    <source>
        <strain evidence="7 8">KCTC 33185</strain>
    </source>
</reference>
<dbReference type="EMBL" id="VDCQ01000016">
    <property type="protein sequence ID" value="TNJ65749.1"/>
    <property type="molecule type" value="Genomic_DNA"/>
</dbReference>
<evidence type="ECO:0000256" key="3">
    <source>
        <dbReference type="ARBA" id="ARBA00023239"/>
    </source>
</evidence>
<dbReference type="PROSITE" id="PS00806">
    <property type="entry name" value="ALDOLASE_CLASS_II_2"/>
    <property type="match status" value="1"/>
</dbReference>
<dbReference type="GO" id="GO:0030388">
    <property type="term" value="P:fructose 1,6-bisphosphate metabolic process"/>
    <property type="evidence" value="ECO:0007669"/>
    <property type="project" value="InterPro"/>
</dbReference>
<comment type="cofactor">
    <cofactor evidence="6">
        <name>Zn(2+)</name>
        <dbReference type="ChEBI" id="CHEBI:29105"/>
    </cofactor>
    <text evidence="6">Binds 2 Zn(2+) ions per subunit. One is catalytic and the other provides a structural contribution.</text>
</comment>
<feature type="binding site" evidence="6">
    <location>
        <position position="134"/>
    </location>
    <ligand>
        <name>Zn(2+)</name>
        <dbReference type="ChEBI" id="CHEBI:29105"/>
        <label>2</label>
    </ligand>
</feature>
<dbReference type="CDD" id="cd00947">
    <property type="entry name" value="TBP_aldolase_IIB"/>
    <property type="match status" value="1"/>
</dbReference>
<feature type="binding site" evidence="5">
    <location>
        <begin position="209"/>
        <end position="211"/>
    </location>
    <ligand>
        <name>dihydroxyacetone phosphate</name>
        <dbReference type="ChEBI" id="CHEBI:57642"/>
    </ligand>
</feature>
<dbReference type="EC" id="4.1.2.13" evidence="7"/>
<evidence type="ECO:0000256" key="1">
    <source>
        <dbReference type="ARBA" id="ARBA00022723"/>
    </source>
</evidence>
<accession>A0A5C4TBC6</accession>
<feature type="binding site" evidence="6">
    <location>
        <position position="180"/>
    </location>
    <ligand>
        <name>Zn(2+)</name>
        <dbReference type="ChEBI" id="CHEBI:29105"/>
        <label>1</label>
        <note>catalytic</note>
    </ligand>
</feature>
<dbReference type="InterPro" id="IPR000771">
    <property type="entry name" value="FBA_II"/>
</dbReference>
<dbReference type="NCBIfam" id="TIGR00167">
    <property type="entry name" value="cbbA"/>
    <property type="match status" value="1"/>
</dbReference>
<dbReference type="Proteomes" id="UP000307943">
    <property type="component" value="Unassembled WGS sequence"/>
</dbReference>
<protein>
    <submittedName>
        <fullName evidence="7">Class II fructose-1,6-bisphosphate aldolase</fullName>
        <ecNumber evidence="7">4.1.2.13</ecNumber>
    </submittedName>
</protein>
<dbReference type="NCBIfam" id="TIGR01859">
    <property type="entry name" value="fruc_bis_ald"/>
    <property type="match status" value="1"/>
</dbReference>
<feature type="binding site" evidence="6">
    <location>
        <position position="104"/>
    </location>
    <ligand>
        <name>Zn(2+)</name>
        <dbReference type="ChEBI" id="CHEBI:29105"/>
        <label>2</label>
    </ligand>
</feature>
<dbReference type="Gene3D" id="3.20.20.70">
    <property type="entry name" value="Aldolase class I"/>
    <property type="match status" value="1"/>
</dbReference>
<dbReference type="PANTHER" id="PTHR30304">
    <property type="entry name" value="D-TAGATOSE-1,6-BISPHOSPHATE ALDOLASE"/>
    <property type="match status" value="1"/>
</dbReference>
<dbReference type="InterPro" id="IPR050246">
    <property type="entry name" value="Class_II_FBP_aldolase"/>
</dbReference>
<feature type="active site" description="Proton donor" evidence="4">
    <location>
        <position position="82"/>
    </location>
</feature>
<gene>
    <name evidence="7" type="primary">fba</name>
    <name evidence="7" type="ORF">FE784_13960</name>
</gene>
<organism evidence="7 8">
    <name type="scientific">Paenibacillus hemerocallicola</name>
    <dbReference type="NCBI Taxonomy" id="1172614"/>
    <lineage>
        <taxon>Bacteria</taxon>
        <taxon>Bacillati</taxon>
        <taxon>Bacillota</taxon>
        <taxon>Bacilli</taxon>
        <taxon>Bacillales</taxon>
        <taxon>Paenibacillaceae</taxon>
        <taxon>Paenibacillus</taxon>
    </lineage>
</organism>
<evidence type="ECO:0000313" key="7">
    <source>
        <dbReference type="EMBL" id="TNJ65749.1"/>
    </source>
</evidence>
<dbReference type="PANTHER" id="PTHR30304:SF0">
    <property type="entry name" value="D-TAGATOSE-1,6-BISPHOSPHATE ALDOLASE SUBUNIT GATY-RELATED"/>
    <property type="match status" value="1"/>
</dbReference>
<keyword evidence="1 6" id="KW-0479">Metal-binding</keyword>
<dbReference type="GO" id="GO:0004332">
    <property type="term" value="F:fructose-bisphosphate aldolase activity"/>
    <property type="evidence" value="ECO:0007669"/>
    <property type="project" value="UniProtKB-EC"/>
</dbReference>
<evidence type="ECO:0000256" key="2">
    <source>
        <dbReference type="ARBA" id="ARBA00022833"/>
    </source>
</evidence>
<evidence type="ECO:0000313" key="8">
    <source>
        <dbReference type="Proteomes" id="UP000307943"/>
    </source>
</evidence>
<sequence length="288" mass="30756">MPLVSSTPMLQAARAGGYCIGAFNVHTLEMLQAVVEAAVETESPLIIQSTVGTVKHLGPDYIAAAATVASNANRIPIALHLDHCTEFDLIVRCIRAGYTSVMIDASHSPFEENVRQTLKVVEVAKPAGVNVEAELGKVGGVEDEIVVADNEALMADPDECAKFVELTGVPTLAPAIGTAHGIYKGEPKIDFERIGRIAGLVDVPLVLHGGSGIPEEQVRRAVSLGMAKMNVATELRIVFSDAIKAVFAKNPEENDPRKYMVPAKQALKEAAIEKMRLCGSFGKAKDFR</sequence>
<dbReference type="SUPFAM" id="SSF51569">
    <property type="entry name" value="Aldolase"/>
    <property type="match status" value="1"/>
</dbReference>
<keyword evidence="3 7" id="KW-0456">Lyase</keyword>
<feature type="binding site" evidence="5">
    <location>
        <position position="181"/>
    </location>
    <ligand>
        <name>dihydroxyacetone phosphate</name>
        <dbReference type="ChEBI" id="CHEBI:57642"/>
    </ligand>
</feature>
<evidence type="ECO:0000256" key="4">
    <source>
        <dbReference type="PIRSR" id="PIRSR001359-1"/>
    </source>
</evidence>
<feature type="binding site" evidence="5">
    <location>
        <begin position="230"/>
        <end position="233"/>
    </location>
    <ligand>
        <name>dihydroxyacetone phosphate</name>
        <dbReference type="ChEBI" id="CHEBI:57642"/>
    </ligand>
</feature>
<evidence type="ECO:0000256" key="5">
    <source>
        <dbReference type="PIRSR" id="PIRSR001359-2"/>
    </source>
</evidence>
<comment type="caution">
    <text evidence="7">The sequence shown here is derived from an EMBL/GenBank/DDBJ whole genome shotgun (WGS) entry which is preliminary data.</text>
</comment>
<dbReference type="PIRSF" id="PIRSF001359">
    <property type="entry name" value="F_bP_aldolase_II"/>
    <property type="match status" value="1"/>
</dbReference>
<proteinExistence type="predicted"/>
<dbReference type="GO" id="GO:0006096">
    <property type="term" value="P:glycolytic process"/>
    <property type="evidence" value="ECO:0007669"/>
    <property type="project" value="InterPro"/>
</dbReference>
<feature type="binding site" evidence="6">
    <location>
        <position position="208"/>
    </location>
    <ligand>
        <name>Zn(2+)</name>
        <dbReference type="ChEBI" id="CHEBI:29105"/>
        <label>1</label>
        <note>catalytic</note>
    </ligand>
</feature>
<dbReference type="GO" id="GO:0008270">
    <property type="term" value="F:zinc ion binding"/>
    <property type="evidence" value="ECO:0007669"/>
    <property type="project" value="InterPro"/>
</dbReference>
<feature type="binding site" evidence="6">
    <location>
        <position position="83"/>
    </location>
    <ligand>
        <name>Zn(2+)</name>
        <dbReference type="ChEBI" id="CHEBI:29105"/>
        <label>1</label>
        <note>catalytic</note>
    </ligand>
</feature>
<evidence type="ECO:0000256" key="6">
    <source>
        <dbReference type="PIRSR" id="PIRSR001359-3"/>
    </source>
</evidence>
<dbReference type="InterPro" id="IPR013785">
    <property type="entry name" value="Aldolase_TIM"/>
</dbReference>
<dbReference type="InterPro" id="IPR011289">
    <property type="entry name" value="Fruc_bis_ald_class-2"/>
</dbReference>
<dbReference type="Pfam" id="PF01116">
    <property type="entry name" value="F_bP_aldolase"/>
    <property type="match status" value="1"/>
</dbReference>
<dbReference type="RefSeq" id="WP_139602811.1">
    <property type="nucleotide sequence ID" value="NZ_VDCQ01000016.1"/>
</dbReference>
<keyword evidence="8" id="KW-1185">Reference proteome</keyword>
<name>A0A5C4TBC6_9BACL</name>
<dbReference type="OrthoDB" id="9803995at2"/>
<dbReference type="AlphaFoldDB" id="A0A5C4TBC6"/>
<keyword evidence="2 6" id="KW-0862">Zinc</keyword>